<evidence type="ECO:0000313" key="8">
    <source>
        <dbReference type="Proteomes" id="UP000280792"/>
    </source>
</evidence>
<comment type="caution">
    <text evidence="7">The sequence shown here is derived from an EMBL/GenBank/DDBJ whole genome shotgun (WGS) entry which is preliminary data.</text>
</comment>
<evidence type="ECO:0000256" key="1">
    <source>
        <dbReference type="ARBA" id="ARBA00006926"/>
    </source>
</evidence>
<dbReference type="CDD" id="cd00340">
    <property type="entry name" value="GSH_Peroxidase"/>
    <property type="match status" value="1"/>
</dbReference>
<dbReference type="PANTHER" id="PTHR11592:SF44">
    <property type="entry name" value="GLUTATHIONE PEROXIDASE"/>
    <property type="match status" value="1"/>
</dbReference>
<dbReference type="PROSITE" id="PS51355">
    <property type="entry name" value="GLUTATHIONE_PEROXID_3"/>
    <property type="match status" value="1"/>
</dbReference>
<dbReference type="PRINTS" id="PR01011">
    <property type="entry name" value="GLUTPROXDASE"/>
</dbReference>
<dbReference type="Proteomes" id="UP000280792">
    <property type="component" value="Unassembled WGS sequence"/>
</dbReference>
<dbReference type="InterPro" id="IPR036249">
    <property type="entry name" value="Thioredoxin-like_sf"/>
</dbReference>
<evidence type="ECO:0000256" key="6">
    <source>
        <dbReference type="SAM" id="SignalP"/>
    </source>
</evidence>
<reference evidence="7 8" key="1">
    <citation type="submission" date="2018-08" db="EMBL/GenBank/DDBJ databases">
        <authorList>
            <person name="Khan S.A."/>
        </authorList>
    </citation>
    <scope>NUCLEOTIDE SEQUENCE [LARGE SCALE GENOMIC DNA]</scope>
    <source>
        <strain evidence="7 8">GTF-13</strain>
    </source>
</reference>
<keyword evidence="8" id="KW-1185">Reference proteome</keyword>
<dbReference type="Gene3D" id="3.40.30.10">
    <property type="entry name" value="Glutaredoxin"/>
    <property type="match status" value="1"/>
</dbReference>
<dbReference type="EMBL" id="QWEZ01000002">
    <property type="protein sequence ID" value="RRJ83318.1"/>
    <property type="molecule type" value="Genomic_DNA"/>
</dbReference>
<gene>
    <name evidence="7" type="ORF">D0544_15970</name>
</gene>
<reference evidence="7 8" key="2">
    <citation type="submission" date="2018-12" db="EMBL/GenBank/DDBJ databases">
        <title>Simiduia agarivorans gen. nov., sp. nov., a marine, agarolytic bacterium isolated from shallow coastal water from Keelung, Taiwan.</title>
        <authorList>
            <person name="Shieh W.Y."/>
        </authorList>
    </citation>
    <scope>NUCLEOTIDE SEQUENCE [LARGE SCALE GENOMIC DNA]</scope>
    <source>
        <strain evidence="7 8">GTF-13</strain>
    </source>
</reference>
<feature type="signal peptide" evidence="6">
    <location>
        <begin position="1"/>
        <end position="18"/>
    </location>
</feature>
<evidence type="ECO:0000256" key="3">
    <source>
        <dbReference type="ARBA" id="ARBA00023002"/>
    </source>
</evidence>
<sequence length="176" mass="20009">MRTITLILGLMLVPLAHAQCPAWLDHSLRKLHSRDYVNLCQLAADKPLLIVNTASRCGFTPQFKGLEALHKEYVGKGLVVIGFASNDFRQEAKDEEKAATVCYVNYGVTFTMIAPGPVRGSQSNPVFRELARQSQPPEWNFNKYLVDREGVVIRHFGSRTRPDDPRLRREVERLLF</sequence>
<dbReference type="GO" id="GO:0004601">
    <property type="term" value="F:peroxidase activity"/>
    <property type="evidence" value="ECO:0007669"/>
    <property type="project" value="UniProtKB-KW"/>
</dbReference>
<dbReference type="GO" id="GO:0034599">
    <property type="term" value="P:cellular response to oxidative stress"/>
    <property type="evidence" value="ECO:0007669"/>
    <property type="project" value="TreeGrafter"/>
</dbReference>
<dbReference type="Pfam" id="PF00255">
    <property type="entry name" value="GSHPx"/>
    <property type="match status" value="1"/>
</dbReference>
<organism evidence="7 8">
    <name type="scientific">Aestuariirhabdus litorea</name>
    <dbReference type="NCBI Taxonomy" id="2528527"/>
    <lineage>
        <taxon>Bacteria</taxon>
        <taxon>Pseudomonadati</taxon>
        <taxon>Pseudomonadota</taxon>
        <taxon>Gammaproteobacteria</taxon>
        <taxon>Oceanospirillales</taxon>
        <taxon>Aestuariirhabdaceae</taxon>
        <taxon>Aestuariirhabdus</taxon>
    </lineage>
</organism>
<keyword evidence="3 5" id="KW-0560">Oxidoreductase</keyword>
<evidence type="ECO:0000313" key="7">
    <source>
        <dbReference type="EMBL" id="RRJ83318.1"/>
    </source>
</evidence>
<protein>
    <recommendedName>
        <fullName evidence="5">Glutathione peroxidase</fullName>
    </recommendedName>
</protein>
<dbReference type="RefSeq" id="WP_125017897.1">
    <property type="nucleotide sequence ID" value="NZ_QWEZ01000002.1"/>
</dbReference>
<dbReference type="InterPro" id="IPR000889">
    <property type="entry name" value="Glutathione_peroxidase"/>
</dbReference>
<proteinExistence type="inferred from homology"/>
<accession>A0A3P3VN28</accession>
<evidence type="ECO:0000256" key="2">
    <source>
        <dbReference type="ARBA" id="ARBA00022559"/>
    </source>
</evidence>
<evidence type="ECO:0000256" key="4">
    <source>
        <dbReference type="PIRSR" id="PIRSR000303-1"/>
    </source>
</evidence>
<keyword evidence="2 5" id="KW-0575">Peroxidase</keyword>
<comment type="similarity">
    <text evidence="1 5">Belongs to the glutathione peroxidase family.</text>
</comment>
<dbReference type="SUPFAM" id="SSF52833">
    <property type="entry name" value="Thioredoxin-like"/>
    <property type="match status" value="1"/>
</dbReference>
<name>A0A3P3VN28_9GAMM</name>
<dbReference type="AlphaFoldDB" id="A0A3P3VN28"/>
<feature type="chain" id="PRO_5018234398" description="Glutathione peroxidase" evidence="6">
    <location>
        <begin position="19"/>
        <end position="176"/>
    </location>
</feature>
<dbReference type="PIRSF" id="PIRSF000303">
    <property type="entry name" value="Glutathion_perox"/>
    <property type="match status" value="1"/>
</dbReference>
<dbReference type="PANTHER" id="PTHR11592">
    <property type="entry name" value="GLUTATHIONE PEROXIDASE"/>
    <property type="match status" value="1"/>
</dbReference>
<feature type="active site" evidence="4">
    <location>
        <position position="57"/>
    </location>
</feature>
<keyword evidence="6" id="KW-0732">Signal</keyword>
<evidence type="ECO:0000256" key="5">
    <source>
        <dbReference type="RuleBase" id="RU000499"/>
    </source>
</evidence>